<dbReference type="PANTHER" id="PTHR46295">
    <property type="entry name" value="ENDOPLASMIC RETICULUM RESIDENT PROTEIN 44"/>
    <property type="match status" value="1"/>
</dbReference>
<dbReference type="InterPro" id="IPR036249">
    <property type="entry name" value="Thioredoxin-like_sf"/>
</dbReference>
<dbReference type="PANTHER" id="PTHR46295:SF1">
    <property type="entry name" value="ENDOPLASMIC RETICULUM RESIDENT PROTEIN 44"/>
    <property type="match status" value="1"/>
</dbReference>
<feature type="domain" description="Thioredoxin" evidence="2">
    <location>
        <begin position="111"/>
        <end position="255"/>
    </location>
</feature>
<reference evidence="5" key="1">
    <citation type="submission" date="2017-02" db="UniProtKB">
        <authorList>
            <consortium name="WormBaseParasite"/>
        </authorList>
    </citation>
    <scope>IDENTIFICATION</scope>
</reference>
<evidence type="ECO:0000259" key="2">
    <source>
        <dbReference type="PROSITE" id="PS51352"/>
    </source>
</evidence>
<dbReference type="Pfam" id="PF00085">
    <property type="entry name" value="Thioredoxin"/>
    <property type="match status" value="1"/>
</dbReference>
<dbReference type="GO" id="GO:0005793">
    <property type="term" value="C:endoplasmic reticulum-Golgi intermediate compartment"/>
    <property type="evidence" value="ECO:0007669"/>
    <property type="project" value="TreeGrafter"/>
</dbReference>
<sequence>MRTILALLFTCGLTFAVLPDKLKDAFINLRSNFEKQSRVCNIYDEANYCQQLHLYRIEVLAKMSNEVHPRLRRLIRIIGVDGVIDGFIVRIRHLSTRILKSTMWETVVLLTLISGVRPDSNSNAVVSIDETNLKHLLTGHQLVFMTFGANWCPYSINLEPIFEEAAKEFEEHYSTSDVIWASVECTAQQRICERYGINKYPTIKLFCFGDPVDEEYSENQLEQLRNKQRRSIIAYLTRDGAAYETLYRIALSLHEFCDFWAPSEELSLKLKTYELGRVIFKSPNAVALIQFDDRIENFGNLRDWIVSNCIPDVRYV</sequence>
<dbReference type="Gene3D" id="3.40.30.10">
    <property type="entry name" value="Glutaredoxin"/>
    <property type="match status" value="1"/>
</dbReference>
<dbReference type="WBParaSite" id="NBR_0001268301-mRNA-1">
    <property type="protein sequence ID" value="NBR_0001268301-mRNA-1"/>
    <property type="gene ID" value="NBR_0001268301"/>
</dbReference>
<keyword evidence="4" id="KW-1185">Reference proteome</keyword>
<feature type="chain" id="PRO_5043125332" evidence="1">
    <location>
        <begin position="17"/>
        <end position="316"/>
    </location>
</feature>
<feature type="signal peptide" evidence="1">
    <location>
        <begin position="1"/>
        <end position="16"/>
    </location>
</feature>
<dbReference type="AlphaFoldDB" id="A0A0N4Y8V2"/>
<evidence type="ECO:0000256" key="1">
    <source>
        <dbReference type="SAM" id="SignalP"/>
    </source>
</evidence>
<evidence type="ECO:0000313" key="4">
    <source>
        <dbReference type="Proteomes" id="UP000271162"/>
    </source>
</evidence>
<dbReference type="SUPFAM" id="SSF52833">
    <property type="entry name" value="Thioredoxin-like"/>
    <property type="match status" value="2"/>
</dbReference>
<protein>
    <submittedName>
        <fullName evidence="5">Endoplasmic reticulum resident protein 44 (inferred by orthology to a human protein)</fullName>
    </submittedName>
</protein>
<reference evidence="3 4" key="2">
    <citation type="submission" date="2018-11" db="EMBL/GenBank/DDBJ databases">
        <authorList>
            <consortium name="Pathogen Informatics"/>
        </authorList>
    </citation>
    <scope>NUCLEOTIDE SEQUENCE [LARGE SCALE GENOMIC DNA]</scope>
</reference>
<proteinExistence type="predicted"/>
<evidence type="ECO:0000313" key="3">
    <source>
        <dbReference type="EMBL" id="VDL76273.1"/>
    </source>
</evidence>
<keyword evidence="1" id="KW-0732">Signal</keyword>
<dbReference type="EMBL" id="UYSL01020826">
    <property type="protein sequence ID" value="VDL76273.1"/>
    <property type="molecule type" value="Genomic_DNA"/>
</dbReference>
<dbReference type="GO" id="GO:0005789">
    <property type="term" value="C:endoplasmic reticulum membrane"/>
    <property type="evidence" value="ECO:0007669"/>
    <property type="project" value="TreeGrafter"/>
</dbReference>
<dbReference type="GO" id="GO:0003756">
    <property type="term" value="F:protein disulfide isomerase activity"/>
    <property type="evidence" value="ECO:0007669"/>
    <property type="project" value="TreeGrafter"/>
</dbReference>
<gene>
    <name evidence="3" type="ORF">NBR_LOCUS12684</name>
</gene>
<dbReference type="InterPro" id="IPR013766">
    <property type="entry name" value="Thioredoxin_domain"/>
</dbReference>
<name>A0A0N4Y8V2_NIPBR</name>
<dbReference type="InterPro" id="IPR052643">
    <property type="entry name" value="ERP44"/>
</dbReference>
<dbReference type="Proteomes" id="UP000271162">
    <property type="component" value="Unassembled WGS sequence"/>
</dbReference>
<dbReference type="PROSITE" id="PS51352">
    <property type="entry name" value="THIOREDOXIN_2"/>
    <property type="match status" value="1"/>
</dbReference>
<evidence type="ECO:0000313" key="5">
    <source>
        <dbReference type="WBParaSite" id="NBR_0001268301-mRNA-1"/>
    </source>
</evidence>
<dbReference type="GO" id="GO:0006457">
    <property type="term" value="P:protein folding"/>
    <property type="evidence" value="ECO:0007669"/>
    <property type="project" value="TreeGrafter"/>
</dbReference>
<dbReference type="STRING" id="27835.A0A0N4Y8V2"/>
<organism evidence="5">
    <name type="scientific">Nippostrongylus brasiliensis</name>
    <name type="common">Rat hookworm</name>
    <dbReference type="NCBI Taxonomy" id="27835"/>
    <lineage>
        <taxon>Eukaryota</taxon>
        <taxon>Metazoa</taxon>
        <taxon>Ecdysozoa</taxon>
        <taxon>Nematoda</taxon>
        <taxon>Chromadorea</taxon>
        <taxon>Rhabditida</taxon>
        <taxon>Rhabditina</taxon>
        <taxon>Rhabditomorpha</taxon>
        <taxon>Strongyloidea</taxon>
        <taxon>Heligmosomidae</taxon>
        <taxon>Nippostrongylus</taxon>
    </lineage>
</organism>
<accession>A0A0N4Y8V2</accession>